<feature type="transmembrane region" description="Helical" evidence="12">
    <location>
        <begin position="169"/>
        <end position="190"/>
    </location>
</feature>
<evidence type="ECO:0000256" key="11">
    <source>
        <dbReference type="ARBA" id="ARBA00047375"/>
    </source>
</evidence>
<evidence type="ECO:0000256" key="10">
    <source>
        <dbReference type="ARBA" id="ARBA00023160"/>
    </source>
</evidence>
<comment type="subcellular location">
    <subcellularLocation>
        <location evidence="1">Membrane</location>
        <topology evidence="1">Multi-pass membrane protein</topology>
    </subcellularLocation>
</comment>
<evidence type="ECO:0000313" key="13">
    <source>
        <dbReference type="EMBL" id="WFD40634.1"/>
    </source>
</evidence>
<keyword evidence="10 12" id="KW-0275">Fatty acid biosynthesis</keyword>
<dbReference type="PROSITE" id="PS01188">
    <property type="entry name" value="ELO"/>
    <property type="match status" value="1"/>
</dbReference>
<feature type="transmembrane region" description="Helical" evidence="12">
    <location>
        <begin position="71"/>
        <end position="90"/>
    </location>
</feature>
<dbReference type="Proteomes" id="UP001217754">
    <property type="component" value="Chromosome 7"/>
</dbReference>
<keyword evidence="6 12" id="KW-0276">Fatty acid metabolism</keyword>
<proteinExistence type="inferred from homology"/>
<protein>
    <recommendedName>
        <fullName evidence="12">Elongation of fatty acids protein</fullName>
        <ecNumber evidence="12">2.3.1.-</ecNumber>
    </recommendedName>
</protein>
<dbReference type="GeneID" id="85227273"/>
<evidence type="ECO:0000256" key="6">
    <source>
        <dbReference type="ARBA" id="ARBA00022832"/>
    </source>
</evidence>
<keyword evidence="3 12" id="KW-0444">Lipid biosynthesis</keyword>
<dbReference type="Pfam" id="PF01151">
    <property type="entry name" value="ELO"/>
    <property type="match status" value="1"/>
</dbReference>
<dbReference type="PANTHER" id="PTHR11157">
    <property type="entry name" value="FATTY ACID ACYL TRANSFERASE-RELATED"/>
    <property type="match status" value="1"/>
</dbReference>
<evidence type="ECO:0000256" key="9">
    <source>
        <dbReference type="ARBA" id="ARBA00023136"/>
    </source>
</evidence>
<evidence type="ECO:0000313" key="14">
    <source>
        <dbReference type="Proteomes" id="UP001217754"/>
    </source>
</evidence>
<evidence type="ECO:0000256" key="4">
    <source>
        <dbReference type="ARBA" id="ARBA00022679"/>
    </source>
</evidence>
<feature type="transmembrane region" description="Helical" evidence="12">
    <location>
        <begin position="202"/>
        <end position="222"/>
    </location>
</feature>
<comment type="similarity">
    <text evidence="2 12">Belongs to the ELO family.</text>
</comment>
<evidence type="ECO:0000256" key="1">
    <source>
        <dbReference type="ARBA" id="ARBA00004141"/>
    </source>
</evidence>
<dbReference type="GO" id="GO:0034626">
    <property type="term" value="P:fatty acid elongation, polyunsaturated fatty acid"/>
    <property type="evidence" value="ECO:0007669"/>
    <property type="project" value="TreeGrafter"/>
</dbReference>
<keyword evidence="13" id="KW-0012">Acyltransferase</keyword>
<dbReference type="GO" id="GO:0005789">
    <property type="term" value="C:endoplasmic reticulum membrane"/>
    <property type="evidence" value="ECO:0007669"/>
    <property type="project" value="TreeGrafter"/>
</dbReference>
<evidence type="ECO:0000256" key="7">
    <source>
        <dbReference type="ARBA" id="ARBA00022989"/>
    </source>
</evidence>
<sequence>MSVYEVVKSFVPEVVERSTRPMQAWVPGVTPLSTVPEVVFMSILYLTVVLGGQAVMRRFPAVPARVLKVPFLLHNVLLSLGSGLLLILMLEDVYPFFMKHGPHGSICLSEVTTKRMELFYIINYYFKYWELLDTVFLVLKKKKLLFLHVYHHMATAALCYTQIRGRTPMAWSIICLNLAVHVVMYMYYALTSVGIRCPWKKLITVFQITQFFIDLYICYWGTYNHYVYRYFNFLPWYRDCEGEPYAAWSGIAILSSYLVLFIFFFRSTYKKPKAPAVKKTN</sequence>
<dbReference type="GO" id="GO:0030148">
    <property type="term" value="P:sphingolipid biosynthetic process"/>
    <property type="evidence" value="ECO:0007669"/>
    <property type="project" value="TreeGrafter"/>
</dbReference>
<keyword evidence="14" id="KW-1185">Reference proteome</keyword>
<organism evidence="13 14">
    <name type="scientific">Malassezia japonica</name>
    <dbReference type="NCBI Taxonomy" id="223818"/>
    <lineage>
        <taxon>Eukaryota</taxon>
        <taxon>Fungi</taxon>
        <taxon>Dikarya</taxon>
        <taxon>Basidiomycota</taxon>
        <taxon>Ustilaginomycotina</taxon>
        <taxon>Malasseziomycetes</taxon>
        <taxon>Malasseziales</taxon>
        <taxon>Malasseziaceae</taxon>
        <taxon>Malassezia</taxon>
    </lineage>
</organism>
<dbReference type="InterPro" id="IPR002076">
    <property type="entry name" value="ELO_fam"/>
</dbReference>
<keyword evidence="8 12" id="KW-0443">Lipid metabolism</keyword>
<accession>A0AAF0JC18</accession>
<evidence type="ECO:0000256" key="12">
    <source>
        <dbReference type="RuleBase" id="RU361115"/>
    </source>
</evidence>
<keyword evidence="5 12" id="KW-0812">Transmembrane</keyword>
<dbReference type="AlphaFoldDB" id="A0AAF0JC18"/>
<keyword evidence="7 12" id="KW-1133">Transmembrane helix</keyword>
<dbReference type="GO" id="GO:0042761">
    <property type="term" value="P:very long-chain fatty acid biosynthetic process"/>
    <property type="evidence" value="ECO:0007669"/>
    <property type="project" value="TreeGrafter"/>
</dbReference>
<dbReference type="RefSeq" id="XP_060123531.1">
    <property type="nucleotide sequence ID" value="XM_060267548.1"/>
</dbReference>
<evidence type="ECO:0000256" key="5">
    <source>
        <dbReference type="ARBA" id="ARBA00022692"/>
    </source>
</evidence>
<gene>
    <name evidence="13" type="ORF">MJAP1_003622</name>
</gene>
<reference evidence="13" key="1">
    <citation type="submission" date="2023-03" db="EMBL/GenBank/DDBJ databases">
        <title>Mating type loci evolution in Malassezia.</title>
        <authorList>
            <person name="Coelho M.A."/>
        </authorList>
    </citation>
    <scope>NUCLEOTIDE SEQUENCE</scope>
    <source>
        <strain evidence="13">CBS 9431</strain>
    </source>
</reference>
<dbReference type="GO" id="GO:0009922">
    <property type="term" value="F:fatty acid elongase activity"/>
    <property type="evidence" value="ECO:0007669"/>
    <property type="project" value="UniProtKB-EC"/>
</dbReference>
<name>A0AAF0JC18_9BASI</name>
<dbReference type="EC" id="2.3.1.-" evidence="12"/>
<comment type="catalytic activity">
    <reaction evidence="12">
        <text>an acyl-CoA + malonyl-CoA + H(+) = a 3-oxoacyl-CoA + CO2 + CoA</text>
        <dbReference type="Rhea" id="RHEA:50252"/>
        <dbReference type="ChEBI" id="CHEBI:15378"/>
        <dbReference type="ChEBI" id="CHEBI:16526"/>
        <dbReference type="ChEBI" id="CHEBI:57287"/>
        <dbReference type="ChEBI" id="CHEBI:57384"/>
        <dbReference type="ChEBI" id="CHEBI:58342"/>
        <dbReference type="ChEBI" id="CHEBI:90726"/>
    </reaction>
    <physiologicalReaction direction="left-to-right" evidence="12">
        <dbReference type="Rhea" id="RHEA:50253"/>
    </physiologicalReaction>
</comment>
<feature type="transmembrane region" description="Helical" evidence="12">
    <location>
        <begin position="38"/>
        <end position="59"/>
    </location>
</feature>
<dbReference type="InterPro" id="IPR030457">
    <property type="entry name" value="ELO_CS"/>
</dbReference>
<evidence type="ECO:0000256" key="3">
    <source>
        <dbReference type="ARBA" id="ARBA00022516"/>
    </source>
</evidence>
<dbReference type="GO" id="GO:0019367">
    <property type="term" value="P:fatty acid elongation, saturated fatty acid"/>
    <property type="evidence" value="ECO:0007669"/>
    <property type="project" value="TreeGrafter"/>
</dbReference>
<evidence type="ECO:0000256" key="2">
    <source>
        <dbReference type="ARBA" id="ARBA00007263"/>
    </source>
</evidence>
<comment type="catalytic activity">
    <reaction evidence="11">
        <text>a very-long-chain acyl-CoA + malonyl-CoA + H(+) = a very-long-chain 3-oxoacyl-CoA + CO2 + CoA</text>
        <dbReference type="Rhea" id="RHEA:32727"/>
        <dbReference type="ChEBI" id="CHEBI:15378"/>
        <dbReference type="ChEBI" id="CHEBI:16526"/>
        <dbReference type="ChEBI" id="CHEBI:57287"/>
        <dbReference type="ChEBI" id="CHEBI:57384"/>
        <dbReference type="ChEBI" id="CHEBI:90725"/>
        <dbReference type="ChEBI" id="CHEBI:90736"/>
        <dbReference type="EC" id="2.3.1.199"/>
    </reaction>
</comment>
<evidence type="ECO:0000256" key="8">
    <source>
        <dbReference type="ARBA" id="ARBA00023098"/>
    </source>
</evidence>
<dbReference type="GO" id="GO:0034625">
    <property type="term" value="P:fatty acid elongation, monounsaturated fatty acid"/>
    <property type="evidence" value="ECO:0007669"/>
    <property type="project" value="TreeGrafter"/>
</dbReference>
<dbReference type="EMBL" id="CP119964">
    <property type="protein sequence ID" value="WFD40634.1"/>
    <property type="molecule type" value="Genomic_DNA"/>
</dbReference>
<feature type="transmembrane region" description="Helical" evidence="12">
    <location>
        <begin position="245"/>
        <end position="265"/>
    </location>
</feature>
<keyword evidence="9 12" id="KW-0472">Membrane</keyword>
<keyword evidence="4 12" id="KW-0808">Transferase</keyword>
<dbReference type="PANTHER" id="PTHR11157:SF134">
    <property type="entry name" value="ELONGATION OF FATTY ACIDS PROTEIN 1-RELATED"/>
    <property type="match status" value="1"/>
</dbReference>